<reference evidence="1" key="1">
    <citation type="journal article" date="2021" name="Open Biol.">
        <title>Shared evolutionary footprints suggest mitochondrial oxidative damage underlies multiple complex I losses in fungi.</title>
        <authorList>
            <person name="Schikora-Tamarit M.A."/>
            <person name="Marcet-Houben M."/>
            <person name="Nosek J."/>
            <person name="Gabaldon T."/>
        </authorList>
    </citation>
    <scope>NUCLEOTIDE SEQUENCE</scope>
    <source>
        <strain evidence="1">CBS6341</strain>
    </source>
</reference>
<proteinExistence type="predicted"/>
<dbReference type="EMBL" id="JAEUBF010000309">
    <property type="protein sequence ID" value="KAH3679471.1"/>
    <property type="molecule type" value="Genomic_DNA"/>
</dbReference>
<reference evidence="1" key="2">
    <citation type="submission" date="2021-01" db="EMBL/GenBank/DDBJ databases">
        <authorList>
            <person name="Schikora-Tamarit M.A."/>
        </authorList>
    </citation>
    <scope>NUCLEOTIDE SEQUENCE</scope>
    <source>
        <strain evidence="1">CBS6341</strain>
    </source>
</reference>
<evidence type="ECO:0000313" key="1">
    <source>
        <dbReference type="EMBL" id="KAH3679471.1"/>
    </source>
</evidence>
<dbReference type="Proteomes" id="UP000769528">
    <property type="component" value="Unassembled WGS sequence"/>
</dbReference>
<accession>A0A9P8THX8</accession>
<sequence length="142" mass="16451">MLTHDNPLYINDNENSNNFIDDDIEIISSTSNQSISSNSRLFTTDSIVTMVTDCNNNDDQKLPTIPFDINDYLNFEIINKEYIDSTIITTTSSKSDNDIIIKNEYNQMDNFINKPLDMNQIEKYSYIDQSSKFNFITTNLLF</sequence>
<comment type="caution">
    <text evidence="1">The sequence shown here is derived from an EMBL/GenBank/DDBJ whole genome shotgun (WGS) entry which is preliminary data.</text>
</comment>
<protein>
    <submittedName>
        <fullName evidence="1">Uncharacterized protein</fullName>
    </submittedName>
</protein>
<dbReference type="AlphaFoldDB" id="A0A9P8THX8"/>
<organism evidence="1 2">
    <name type="scientific">Wickerhamomyces mucosus</name>
    <dbReference type="NCBI Taxonomy" id="1378264"/>
    <lineage>
        <taxon>Eukaryota</taxon>
        <taxon>Fungi</taxon>
        <taxon>Dikarya</taxon>
        <taxon>Ascomycota</taxon>
        <taxon>Saccharomycotina</taxon>
        <taxon>Saccharomycetes</taxon>
        <taxon>Phaffomycetales</taxon>
        <taxon>Wickerhamomycetaceae</taxon>
        <taxon>Wickerhamomyces</taxon>
    </lineage>
</organism>
<gene>
    <name evidence="1" type="ORF">WICMUC_000961</name>
</gene>
<name>A0A9P8THX8_9ASCO</name>
<keyword evidence="2" id="KW-1185">Reference proteome</keyword>
<evidence type="ECO:0000313" key="2">
    <source>
        <dbReference type="Proteomes" id="UP000769528"/>
    </source>
</evidence>